<protein>
    <submittedName>
        <fullName evidence="3">Flp pilus assembly protein TadG</fullName>
    </submittedName>
</protein>
<evidence type="ECO:0000256" key="1">
    <source>
        <dbReference type="SAM" id="Phobius"/>
    </source>
</evidence>
<evidence type="ECO:0000259" key="2">
    <source>
        <dbReference type="Pfam" id="PF13400"/>
    </source>
</evidence>
<dbReference type="EMBL" id="FOPM01000006">
    <property type="protein sequence ID" value="SFG60327.1"/>
    <property type="molecule type" value="Genomic_DNA"/>
</dbReference>
<dbReference type="InterPro" id="IPR028087">
    <property type="entry name" value="Tad_N"/>
</dbReference>
<keyword evidence="1" id="KW-1133">Transmembrane helix</keyword>
<evidence type="ECO:0000313" key="3">
    <source>
        <dbReference type="EMBL" id="SFG60327.1"/>
    </source>
</evidence>
<name>A0A1I2TAS4_9HYPH</name>
<evidence type="ECO:0000313" key="4">
    <source>
        <dbReference type="Proteomes" id="UP000199229"/>
    </source>
</evidence>
<dbReference type="Gene3D" id="3.40.50.410">
    <property type="entry name" value="von Willebrand factor, type A domain"/>
    <property type="match status" value="2"/>
</dbReference>
<feature type="domain" description="Putative Flp pilus-assembly TadG-like N-terminal" evidence="2">
    <location>
        <begin position="39"/>
        <end position="82"/>
    </location>
</feature>
<keyword evidence="1" id="KW-0472">Membrane</keyword>
<dbReference type="Proteomes" id="UP000199229">
    <property type="component" value="Unassembled WGS sequence"/>
</dbReference>
<organism evidence="3 4">
    <name type="scientific">Methylobacterium gossipiicola</name>
    <dbReference type="NCBI Taxonomy" id="582675"/>
    <lineage>
        <taxon>Bacteria</taxon>
        <taxon>Pseudomonadati</taxon>
        <taxon>Pseudomonadota</taxon>
        <taxon>Alphaproteobacteria</taxon>
        <taxon>Hyphomicrobiales</taxon>
        <taxon>Methylobacteriaceae</taxon>
        <taxon>Methylobacterium</taxon>
    </lineage>
</organism>
<sequence>MRGADANHFLRFDLEPRFMSEFCNRSLRAFRRLSGDRTGAIVVIFALALIPMMMLAGMAIDYGANANLRQQAQNAVDATVLSLAKLPPATTDAVLRDRATKQVTAALNRSQSADLAIATDRTGDSITVTVTGTTPTTLTRIAGFTGLPLTVSGTARRGSGNLEIALVLDNTGSMRGTKLANLKAAATDLVTGLFGEADPARPNALKIAVVPFSMTVNVGPAHAGAPFIDRDGLSSIHSQIFAQKANRLALFGKLGVPWGGCVEARPMPYDVSDTPASAAVPDTLFVPYFAPDESDYDVNAVNDYLNDYPLLGGLLVLDNRIRQGQVAKYGTAFKVSKTDRSGGPNGYLYGPNAGCELQPITPLTTSKATLTGAIGAMTVSGDTNIPLGLVWGWHALSPSGPLVRGADAADATVRKYVVLMTDGQNQISNTLSSNGSFYSGLGYIWANRVGTVSSDPGARTAALDGRLATLCTAMKAAGIQIFTVRVEVADGGGGVLRTCATSPSMSFDLTDSADLTTAFRAIGARIGELRIAR</sequence>
<dbReference type="SUPFAM" id="SSF53300">
    <property type="entry name" value="vWA-like"/>
    <property type="match status" value="1"/>
</dbReference>
<reference evidence="4" key="1">
    <citation type="submission" date="2016-10" db="EMBL/GenBank/DDBJ databases">
        <authorList>
            <person name="Varghese N."/>
            <person name="Submissions S."/>
        </authorList>
    </citation>
    <scope>NUCLEOTIDE SEQUENCE [LARGE SCALE GENOMIC DNA]</scope>
    <source>
        <strain evidence="4">Gh-105</strain>
    </source>
</reference>
<dbReference type="STRING" id="582675.SAMN05192565_106141"/>
<gene>
    <name evidence="3" type="ORF">SAMN05192565_106141</name>
</gene>
<keyword evidence="1" id="KW-0812">Transmembrane</keyword>
<dbReference type="InterPro" id="IPR036465">
    <property type="entry name" value="vWFA_dom_sf"/>
</dbReference>
<proteinExistence type="predicted"/>
<dbReference type="AlphaFoldDB" id="A0A1I2TAS4"/>
<feature type="transmembrane region" description="Helical" evidence="1">
    <location>
        <begin position="38"/>
        <end position="60"/>
    </location>
</feature>
<accession>A0A1I2TAS4</accession>
<dbReference type="Pfam" id="PF13400">
    <property type="entry name" value="Tad"/>
    <property type="match status" value="1"/>
</dbReference>
<keyword evidence="4" id="KW-1185">Reference proteome</keyword>